<dbReference type="STRING" id="1203554.HMPREF1476_00360"/>
<keyword evidence="2 4" id="KW-0808">Transferase</keyword>
<evidence type="ECO:0000256" key="3">
    <source>
        <dbReference type="ARBA" id="ARBA00022755"/>
    </source>
</evidence>
<dbReference type="GO" id="GO:0004644">
    <property type="term" value="F:phosphoribosylglycinamide formyltransferase activity"/>
    <property type="evidence" value="ECO:0007669"/>
    <property type="project" value="UniProtKB-UniRule"/>
</dbReference>
<dbReference type="RefSeq" id="WP_005431195.1">
    <property type="nucleotide sequence ID" value="NZ_KE150480.1"/>
</dbReference>
<dbReference type="PANTHER" id="PTHR43369:SF2">
    <property type="entry name" value="PHOSPHORIBOSYLGLYCINAMIDE FORMYLTRANSFERASE"/>
    <property type="match status" value="1"/>
</dbReference>
<dbReference type="InterPro" id="IPR004607">
    <property type="entry name" value="GART"/>
</dbReference>
<comment type="caution">
    <text evidence="6">The sequence shown here is derived from an EMBL/GenBank/DDBJ whole genome shotgun (WGS) entry which is preliminary data.</text>
</comment>
<reference evidence="6 7" key="1">
    <citation type="submission" date="2013-04" db="EMBL/GenBank/DDBJ databases">
        <title>The Genome Sequence of Sutterella wadsworthensis HGA0223.</title>
        <authorList>
            <consortium name="The Broad Institute Genomics Platform"/>
            <person name="Earl A."/>
            <person name="Ward D."/>
            <person name="Feldgarden M."/>
            <person name="Gevers D."/>
            <person name="Schmidt T.M."/>
            <person name="Dover J."/>
            <person name="Dai D."/>
            <person name="Walker B."/>
            <person name="Young S."/>
            <person name="Zeng Q."/>
            <person name="Gargeya S."/>
            <person name="Fitzgerald M."/>
            <person name="Haas B."/>
            <person name="Abouelleil A."/>
            <person name="Allen A.W."/>
            <person name="Alvarado L."/>
            <person name="Arachchi H.M."/>
            <person name="Berlin A.M."/>
            <person name="Chapman S.B."/>
            <person name="Gainer-Dewar J."/>
            <person name="Goldberg J."/>
            <person name="Griggs A."/>
            <person name="Gujja S."/>
            <person name="Hansen M."/>
            <person name="Howarth C."/>
            <person name="Imamovic A."/>
            <person name="Ireland A."/>
            <person name="Larimer J."/>
            <person name="McCowan C."/>
            <person name="Murphy C."/>
            <person name="Pearson M."/>
            <person name="Poon T.W."/>
            <person name="Priest M."/>
            <person name="Roberts A."/>
            <person name="Saif S."/>
            <person name="Shea T."/>
            <person name="Sisk P."/>
            <person name="Sykes S."/>
            <person name="Wortman J."/>
            <person name="Nusbaum C."/>
            <person name="Birren B."/>
        </authorList>
    </citation>
    <scope>NUCLEOTIDE SEQUENCE [LARGE SCALE GENOMIC DNA]</scope>
    <source>
        <strain evidence="6 7">HGA0223</strain>
    </source>
</reference>
<dbReference type="eggNOG" id="COG0299">
    <property type="taxonomic scope" value="Bacteria"/>
</dbReference>
<evidence type="ECO:0000256" key="1">
    <source>
        <dbReference type="ARBA" id="ARBA00005054"/>
    </source>
</evidence>
<dbReference type="Pfam" id="PF00551">
    <property type="entry name" value="Formyl_trans_N"/>
    <property type="match status" value="1"/>
</dbReference>
<keyword evidence="3 4" id="KW-0658">Purine biosynthesis</keyword>
<gene>
    <name evidence="4" type="primary">purN</name>
    <name evidence="6" type="ORF">HMPREF1476_00360</name>
</gene>
<comment type="similarity">
    <text evidence="4">Belongs to the GART family.</text>
</comment>
<dbReference type="HAMAP" id="MF_01930">
    <property type="entry name" value="PurN"/>
    <property type="match status" value="1"/>
</dbReference>
<sequence>MKNIVVLISGRGSNFEAILRTARSEDWEGRFGLKIAAVISNRPLAKGLDTARREGIDAVAVDHKAYPTREAFEEALAAAIEPYKPAVIVLAGFMRILTESFVARWEGKILNIHPALLPLFPGLDTHQRAIDAGCRVHGSTVHFVSSVLDGGAIIGQSVVPVLPSDTDETLAARLLPYEHKLYPQCVKAVALGEVKLIDGKAVMSDEVAHHLAIFWRKD</sequence>
<feature type="site" description="Raises pKa of active site His" evidence="4">
    <location>
        <position position="149"/>
    </location>
</feature>
<dbReference type="Proteomes" id="UP000014400">
    <property type="component" value="Unassembled WGS sequence"/>
</dbReference>
<keyword evidence="7" id="KW-1185">Reference proteome</keyword>
<proteinExistence type="inferred from homology"/>
<evidence type="ECO:0000256" key="4">
    <source>
        <dbReference type="HAMAP-Rule" id="MF_01930"/>
    </source>
</evidence>
<dbReference type="InterPro" id="IPR036477">
    <property type="entry name" value="Formyl_transf_N_sf"/>
</dbReference>
<dbReference type="PANTHER" id="PTHR43369">
    <property type="entry name" value="PHOSPHORIBOSYLGLYCINAMIDE FORMYLTRANSFERASE"/>
    <property type="match status" value="1"/>
</dbReference>
<evidence type="ECO:0000313" key="6">
    <source>
        <dbReference type="EMBL" id="EPE01051.1"/>
    </source>
</evidence>
<feature type="domain" description="Formyl transferase N-terminal" evidence="5">
    <location>
        <begin position="2"/>
        <end position="185"/>
    </location>
</feature>
<comment type="pathway">
    <text evidence="1 4">Purine metabolism; IMP biosynthesis via de novo pathway; N(2)-formyl-N(1)-(5-phospho-D-ribosyl)glycinamide from N(1)-(5-phospho-D-ribosyl)glycinamide (10-formyl THF route): step 1/1.</text>
</comment>
<comment type="function">
    <text evidence="4">Catalyzes the transfer of a formyl group from 10-formyltetrahydrofolate to 5-phospho-ribosyl-glycinamide (GAR), producing 5-phospho-ribosyl-N-formylglycinamide (FGAR) and tetrahydrofolate.</text>
</comment>
<organism evidence="6 7">
    <name type="scientific">Sutterella wadsworthensis HGA0223</name>
    <dbReference type="NCBI Taxonomy" id="1203554"/>
    <lineage>
        <taxon>Bacteria</taxon>
        <taxon>Pseudomonadati</taxon>
        <taxon>Pseudomonadota</taxon>
        <taxon>Betaproteobacteria</taxon>
        <taxon>Burkholderiales</taxon>
        <taxon>Sutterellaceae</taxon>
        <taxon>Sutterella</taxon>
    </lineage>
</organism>
<dbReference type="GO" id="GO:0005829">
    <property type="term" value="C:cytosol"/>
    <property type="evidence" value="ECO:0007669"/>
    <property type="project" value="TreeGrafter"/>
</dbReference>
<protein>
    <recommendedName>
        <fullName evidence="4">Phosphoribosylglycinamide formyltransferase</fullName>
        <ecNumber evidence="4">2.1.2.2</ecNumber>
    </recommendedName>
    <alternativeName>
        <fullName evidence="4">5'-phosphoribosylglycinamide transformylase</fullName>
    </alternativeName>
    <alternativeName>
        <fullName evidence="4">GAR transformylase</fullName>
        <shortName evidence="4">GART</shortName>
    </alternativeName>
</protein>
<evidence type="ECO:0000259" key="5">
    <source>
        <dbReference type="Pfam" id="PF00551"/>
    </source>
</evidence>
<dbReference type="CDD" id="cd08645">
    <property type="entry name" value="FMT_core_GART"/>
    <property type="match status" value="1"/>
</dbReference>
<dbReference type="EC" id="2.1.2.2" evidence="4"/>
<name>S3BNV0_9BURK</name>
<feature type="binding site" evidence="4">
    <location>
        <position position="69"/>
    </location>
    <ligand>
        <name>(6R)-10-formyltetrahydrofolate</name>
        <dbReference type="ChEBI" id="CHEBI:195366"/>
    </ligand>
</feature>
<feature type="binding site" evidence="4">
    <location>
        <begin position="12"/>
        <end position="14"/>
    </location>
    <ligand>
        <name>N(1)-(5-phospho-beta-D-ribosyl)glycinamide</name>
        <dbReference type="ChEBI" id="CHEBI:143788"/>
    </ligand>
</feature>
<dbReference type="GO" id="GO:0006189">
    <property type="term" value="P:'de novo' IMP biosynthetic process"/>
    <property type="evidence" value="ECO:0007669"/>
    <property type="project" value="UniProtKB-UniRule"/>
</dbReference>
<dbReference type="UniPathway" id="UPA00074">
    <property type="reaction ID" value="UER00126"/>
</dbReference>
<feature type="active site" description="Proton donor" evidence="4">
    <location>
        <position position="113"/>
    </location>
</feature>
<dbReference type="GeneID" id="64061799"/>
<feature type="binding site" evidence="4">
    <location>
        <begin position="94"/>
        <end position="97"/>
    </location>
    <ligand>
        <name>(6R)-10-formyltetrahydrofolate</name>
        <dbReference type="ChEBI" id="CHEBI:195366"/>
    </ligand>
</feature>
<feature type="binding site" evidence="4">
    <location>
        <position position="111"/>
    </location>
    <ligand>
        <name>(6R)-10-formyltetrahydrofolate</name>
        <dbReference type="ChEBI" id="CHEBI:195366"/>
    </ligand>
</feature>
<dbReference type="PATRIC" id="fig|1203554.3.peg.337"/>
<comment type="catalytic activity">
    <reaction evidence="4">
        <text>N(1)-(5-phospho-beta-D-ribosyl)glycinamide + (6R)-10-formyltetrahydrofolate = N(2)-formyl-N(1)-(5-phospho-beta-D-ribosyl)glycinamide + (6S)-5,6,7,8-tetrahydrofolate + H(+)</text>
        <dbReference type="Rhea" id="RHEA:15053"/>
        <dbReference type="ChEBI" id="CHEBI:15378"/>
        <dbReference type="ChEBI" id="CHEBI:57453"/>
        <dbReference type="ChEBI" id="CHEBI:143788"/>
        <dbReference type="ChEBI" id="CHEBI:147286"/>
        <dbReference type="ChEBI" id="CHEBI:195366"/>
        <dbReference type="EC" id="2.1.2.2"/>
    </reaction>
</comment>
<evidence type="ECO:0000256" key="2">
    <source>
        <dbReference type="ARBA" id="ARBA00022679"/>
    </source>
</evidence>
<dbReference type="AlphaFoldDB" id="S3BNV0"/>
<dbReference type="Gene3D" id="3.40.50.170">
    <property type="entry name" value="Formyl transferase, N-terminal domain"/>
    <property type="match status" value="1"/>
</dbReference>
<dbReference type="InterPro" id="IPR002376">
    <property type="entry name" value="Formyl_transf_N"/>
</dbReference>
<dbReference type="SUPFAM" id="SSF53328">
    <property type="entry name" value="Formyltransferase"/>
    <property type="match status" value="1"/>
</dbReference>
<dbReference type="HOGENOM" id="CLU_038395_1_1_4"/>
<accession>S3BNV0</accession>
<evidence type="ECO:0000313" key="7">
    <source>
        <dbReference type="Proteomes" id="UP000014400"/>
    </source>
</evidence>
<dbReference type="NCBIfam" id="TIGR00639">
    <property type="entry name" value="PurN"/>
    <property type="match status" value="1"/>
</dbReference>
<dbReference type="EMBL" id="ATCF01000005">
    <property type="protein sequence ID" value="EPE01051.1"/>
    <property type="molecule type" value="Genomic_DNA"/>
</dbReference>